<proteinExistence type="predicted"/>
<comment type="caution">
    <text evidence="2">The sequence shown here is derived from an EMBL/GenBank/DDBJ whole genome shotgun (WGS) entry which is preliminary data.</text>
</comment>
<evidence type="ECO:0000256" key="1">
    <source>
        <dbReference type="SAM" id="MobiDB-lite"/>
    </source>
</evidence>
<reference evidence="2 3" key="1">
    <citation type="submission" date="2021-06" db="EMBL/GenBank/DDBJ databases">
        <authorList>
            <person name="Kallberg Y."/>
            <person name="Tangrot J."/>
            <person name="Rosling A."/>
        </authorList>
    </citation>
    <scope>NUCLEOTIDE SEQUENCE [LARGE SCALE GENOMIC DNA]</scope>
    <source>
        <strain evidence="2 3">120-4 pot B 10/14</strain>
    </source>
</reference>
<sequence>MDQNKQTEPGQTDQYKQTEPDRMNQNKQMKERSNVEPTSKNHSSQAFKLKNTHSRSTK</sequence>
<feature type="region of interest" description="Disordered" evidence="1">
    <location>
        <begin position="1"/>
        <end position="58"/>
    </location>
</feature>
<evidence type="ECO:0000313" key="2">
    <source>
        <dbReference type="EMBL" id="CAG8833738.1"/>
    </source>
</evidence>
<feature type="compositionally biased region" description="Polar residues" evidence="1">
    <location>
        <begin position="1"/>
        <end position="15"/>
    </location>
</feature>
<name>A0ABN7WJ98_GIGMA</name>
<dbReference type="EMBL" id="CAJVQB010047977">
    <property type="protein sequence ID" value="CAG8833738.1"/>
    <property type="molecule type" value="Genomic_DNA"/>
</dbReference>
<feature type="compositionally biased region" description="Polar residues" evidence="1">
    <location>
        <begin position="35"/>
        <end position="46"/>
    </location>
</feature>
<keyword evidence="3" id="KW-1185">Reference proteome</keyword>
<gene>
    <name evidence="2" type="ORF">GMARGA_LOCUS31703</name>
</gene>
<evidence type="ECO:0000313" key="3">
    <source>
        <dbReference type="Proteomes" id="UP000789901"/>
    </source>
</evidence>
<dbReference type="Proteomes" id="UP000789901">
    <property type="component" value="Unassembled WGS sequence"/>
</dbReference>
<feature type="compositionally biased region" description="Basic and acidic residues" evidence="1">
    <location>
        <begin position="16"/>
        <end position="34"/>
    </location>
</feature>
<protein>
    <submittedName>
        <fullName evidence="2">32093_t:CDS:1</fullName>
    </submittedName>
</protein>
<organism evidence="2 3">
    <name type="scientific">Gigaspora margarita</name>
    <dbReference type="NCBI Taxonomy" id="4874"/>
    <lineage>
        <taxon>Eukaryota</taxon>
        <taxon>Fungi</taxon>
        <taxon>Fungi incertae sedis</taxon>
        <taxon>Mucoromycota</taxon>
        <taxon>Glomeromycotina</taxon>
        <taxon>Glomeromycetes</taxon>
        <taxon>Diversisporales</taxon>
        <taxon>Gigasporaceae</taxon>
        <taxon>Gigaspora</taxon>
    </lineage>
</organism>
<accession>A0ABN7WJ98</accession>